<dbReference type="GO" id="GO:0006417">
    <property type="term" value="P:regulation of translation"/>
    <property type="evidence" value="ECO:0007669"/>
    <property type="project" value="UniProtKB-KW"/>
</dbReference>
<accession>A0A3A4R944</accession>
<evidence type="ECO:0000256" key="3">
    <source>
        <dbReference type="ARBA" id="ARBA00022845"/>
    </source>
</evidence>
<comment type="function">
    <text evidence="4">Acts as an anti-CsrA protein, binds CsrA and prevents it from repressing translation of its target genes, one of which is flagellin. Binds to flagellin and participates in the assembly of the flagellum.</text>
</comment>
<dbReference type="GO" id="GO:0005737">
    <property type="term" value="C:cytoplasm"/>
    <property type="evidence" value="ECO:0007669"/>
    <property type="project" value="UniProtKB-SubCell"/>
</dbReference>
<organism evidence="5 6">
    <name type="scientific">Candidatus Auribacter fodinae</name>
    <dbReference type="NCBI Taxonomy" id="2093366"/>
    <lineage>
        <taxon>Bacteria</taxon>
        <taxon>Pseudomonadati</taxon>
        <taxon>Candidatus Auribacterota</taxon>
        <taxon>Candidatus Auribacteria</taxon>
        <taxon>Candidatus Auribacterales</taxon>
        <taxon>Candidatus Auribacteraceae</taxon>
        <taxon>Candidatus Auribacter</taxon>
    </lineage>
</organism>
<gene>
    <name evidence="4" type="primary">fliW</name>
    <name evidence="5" type="ORF">C4541_01275</name>
</gene>
<dbReference type="GO" id="GO:0044780">
    <property type="term" value="P:bacterial-type flagellum assembly"/>
    <property type="evidence" value="ECO:0007669"/>
    <property type="project" value="UniProtKB-UniRule"/>
</dbReference>
<evidence type="ECO:0000313" key="5">
    <source>
        <dbReference type="EMBL" id="RJP61658.1"/>
    </source>
</evidence>
<dbReference type="HAMAP" id="MF_01185">
    <property type="entry name" value="FliW"/>
    <property type="match status" value="1"/>
</dbReference>
<comment type="caution">
    <text evidence="5">The sequence shown here is derived from an EMBL/GenBank/DDBJ whole genome shotgun (WGS) entry which is preliminary data.</text>
</comment>
<name>A0A3A4R944_9BACT</name>
<evidence type="ECO:0000256" key="2">
    <source>
        <dbReference type="ARBA" id="ARBA00022795"/>
    </source>
</evidence>
<dbReference type="InterPro" id="IPR024046">
    <property type="entry name" value="Flagellar_assmbl_FliW_dom_sf"/>
</dbReference>
<keyword evidence="3 4" id="KW-0810">Translation regulation</keyword>
<dbReference type="InterPro" id="IPR003775">
    <property type="entry name" value="Flagellar_assembly_factor_FliW"/>
</dbReference>
<proteinExistence type="inferred from homology"/>
<comment type="similarity">
    <text evidence="4">Belongs to the FliW family.</text>
</comment>
<comment type="subunit">
    <text evidence="4">Interacts with translational regulator CsrA and flagellin(s).</text>
</comment>
<dbReference type="PANTHER" id="PTHR39190:SF1">
    <property type="entry name" value="FLAGELLAR ASSEMBLY FACTOR FLIW"/>
    <property type="match status" value="1"/>
</dbReference>
<dbReference type="AlphaFoldDB" id="A0A3A4R944"/>
<comment type="subcellular location">
    <subcellularLocation>
        <location evidence="4">Cytoplasm</location>
    </subcellularLocation>
</comment>
<evidence type="ECO:0000313" key="6">
    <source>
        <dbReference type="Proteomes" id="UP000266426"/>
    </source>
</evidence>
<evidence type="ECO:0000256" key="4">
    <source>
        <dbReference type="HAMAP-Rule" id="MF_01185"/>
    </source>
</evidence>
<protein>
    <recommendedName>
        <fullName evidence="4">Flagellar assembly factor FliW</fullName>
    </recommendedName>
</protein>
<evidence type="ECO:0000256" key="1">
    <source>
        <dbReference type="ARBA" id="ARBA00022490"/>
    </source>
</evidence>
<reference evidence="5 6" key="1">
    <citation type="journal article" date="2017" name="ISME J.">
        <title>Energy and carbon metabolisms in a deep terrestrial subsurface fluid microbial community.</title>
        <authorList>
            <person name="Momper L."/>
            <person name="Jungbluth S.P."/>
            <person name="Lee M.D."/>
            <person name="Amend J.P."/>
        </authorList>
    </citation>
    <scope>NUCLEOTIDE SEQUENCE [LARGE SCALE GENOMIC DNA]</scope>
    <source>
        <strain evidence="5">SURF_26</strain>
    </source>
</reference>
<dbReference type="EMBL" id="QZJZ01000010">
    <property type="protein sequence ID" value="RJP61658.1"/>
    <property type="molecule type" value="Genomic_DNA"/>
</dbReference>
<keyword evidence="5" id="KW-0282">Flagellum</keyword>
<keyword evidence="1 4" id="KW-0963">Cytoplasm</keyword>
<dbReference type="Proteomes" id="UP000266426">
    <property type="component" value="Unassembled WGS sequence"/>
</dbReference>
<dbReference type="Gene3D" id="2.30.290.10">
    <property type="entry name" value="BH3618-like"/>
    <property type="match status" value="1"/>
</dbReference>
<keyword evidence="5" id="KW-0969">Cilium</keyword>
<keyword evidence="5" id="KW-0966">Cell projection</keyword>
<dbReference type="PANTHER" id="PTHR39190">
    <property type="entry name" value="FLAGELLAR ASSEMBLY FACTOR FLIW"/>
    <property type="match status" value="1"/>
</dbReference>
<dbReference type="Pfam" id="PF02623">
    <property type="entry name" value="FliW"/>
    <property type="match status" value="1"/>
</dbReference>
<dbReference type="NCBIfam" id="NF009793">
    <property type="entry name" value="PRK13285.1-1"/>
    <property type="match status" value="1"/>
</dbReference>
<keyword evidence="2 4" id="KW-1005">Bacterial flagellum biogenesis</keyword>
<keyword evidence="4" id="KW-0143">Chaperone</keyword>
<sequence>MNIKTTRFGDLEIDERTIITFPEGIIGFEKHKRFVILTKKTNAPLRWLQSVEEPRLAFIIINPFLFKSDYQPAIDGKDLSLLRLKSLEEAEILTIVVVPDNPRDMVANLMAPIVINPELCLAKQVIINDTSYPTRYRILDSYDKNPDAARAVSC</sequence>
<dbReference type="SUPFAM" id="SSF141457">
    <property type="entry name" value="BH3618-like"/>
    <property type="match status" value="1"/>
</dbReference>